<dbReference type="PANTHER" id="PTHR20531:SF1">
    <property type="entry name" value="N-ALPHA-ACETYLTRANSFERASE 40"/>
    <property type="match status" value="1"/>
</dbReference>
<keyword evidence="6" id="KW-0963">Cytoplasm</keyword>
<evidence type="ECO:0000256" key="9">
    <source>
        <dbReference type="ARBA" id="ARBA00023315"/>
    </source>
</evidence>
<evidence type="ECO:0000256" key="5">
    <source>
        <dbReference type="ARBA" id="ARBA00015043"/>
    </source>
</evidence>
<evidence type="ECO:0000256" key="3">
    <source>
        <dbReference type="ARBA" id="ARBA00008870"/>
    </source>
</evidence>
<evidence type="ECO:0000313" key="14">
    <source>
        <dbReference type="EMBL" id="KAL3692387.1"/>
    </source>
</evidence>
<proteinExistence type="inferred from homology"/>
<dbReference type="EMBL" id="JBJQOH010000003">
    <property type="protein sequence ID" value="KAL3692387.1"/>
    <property type="molecule type" value="Genomic_DNA"/>
</dbReference>
<evidence type="ECO:0000256" key="2">
    <source>
        <dbReference type="ARBA" id="ARBA00004496"/>
    </source>
</evidence>
<evidence type="ECO:0000259" key="13">
    <source>
        <dbReference type="PROSITE" id="PS51186"/>
    </source>
</evidence>
<sequence length="270" mass="30812">MEKNSSKSSSKDKKQKRKQELARKKALDDLLKAANTKENILAEFPAFLKYERNGLNLRVEYATGETLSSAMKEYIMKLCTVNMEVPFGEDWPQEQKNKRREMVSAAARYIILRQNTGSQVDAKGEAEPLESESREEKYEGFWSGEGDPVVGFVQFRFMIEHDVPVLYVYELQLESCVQRKGLGRFLMQFCELIGRKNQMKGVMLTVQKKNIGAVNFYLSKLKYTISALSPSRWGTVDGADANYEILCKTFDPETKAMLEVNYPSHLLAVG</sequence>
<evidence type="ECO:0000256" key="11">
    <source>
        <dbReference type="ARBA" id="ARBA00049524"/>
    </source>
</evidence>
<dbReference type="InterPro" id="IPR039949">
    <property type="entry name" value="NAA40"/>
</dbReference>
<evidence type="ECO:0000256" key="7">
    <source>
        <dbReference type="ARBA" id="ARBA00022679"/>
    </source>
</evidence>
<dbReference type="Pfam" id="PF00583">
    <property type="entry name" value="Acetyltransf_1"/>
    <property type="match status" value="1"/>
</dbReference>
<evidence type="ECO:0000256" key="8">
    <source>
        <dbReference type="ARBA" id="ARBA00023242"/>
    </source>
</evidence>
<dbReference type="CDD" id="cd04301">
    <property type="entry name" value="NAT_SF"/>
    <property type="match status" value="1"/>
</dbReference>
<feature type="domain" description="N-acetyltransferase" evidence="13">
    <location>
        <begin position="96"/>
        <end position="251"/>
    </location>
</feature>
<comment type="subcellular location">
    <subcellularLocation>
        <location evidence="2">Cytoplasm</location>
    </subcellularLocation>
    <subcellularLocation>
        <location evidence="1">Nucleus</location>
    </subcellularLocation>
</comment>
<dbReference type="PROSITE" id="PS51186">
    <property type="entry name" value="GNAT"/>
    <property type="match status" value="1"/>
</dbReference>
<keyword evidence="15" id="KW-1185">Reference proteome</keyword>
<evidence type="ECO:0000256" key="12">
    <source>
        <dbReference type="SAM" id="MobiDB-lite"/>
    </source>
</evidence>
<keyword evidence="9" id="KW-0012">Acyltransferase</keyword>
<dbReference type="Gene3D" id="3.40.630.30">
    <property type="match status" value="1"/>
</dbReference>
<protein>
    <recommendedName>
        <fullName evidence="5">N-alpha-acetyltransferase 40</fullName>
        <ecNumber evidence="4">2.3.1.257</ecNumber>
    </recommendedName>
</protein>
<name>A0ABD3HLI1_9MARC</name>
<dbReference type="EC" id="2.3.1.257" evidence="4"/>
<feature type="region of interest" description="Disordered" evidence="12">
    <location>
        <begin position="1"/>
        <end position="21"/>
    </location>
</feature>
<dbReference type="GO" id="GO:1990189">
    <property type="term" value="F:protein N-terminal-serine acetyltransferase activity"/>
    <property type="evidence" value="ECO:0007669"/>
    <property type="project" value="UniProtKB-EC"/>
</dbReference>
<comment type="catalytic activity">
    <reaction evidence="11">
        <text>N-terminal L-seryl-[histone H4] + acetyl-CoA = N-terminal N(alpha)-acetyl-L-seryl-[histone H4] + CoA + H(+)</text>
        <dbReference type="Rhea" id="RHEA:50596"/>
        <dbReference type="Rhea" id="RHEA-COMP:12740"/>
        <dbReference type="Rhea" id="RHEA-COMP:12743"/>
        <dbReference type="ChEBI" id="CHEBI:15378"/>
        <dbReference type="ChEBI" id="CHEBI:57287"/>
        <dbReference type="ChEBI" id="CHEBI:57288"/>
        <dbReference type="ChEBI" id="CHEBI:64738"/>
        <dbReference type="ChEBI" id="CHEBI:83690"/>
        <dbReference type="EC" id="2.3.1.257"/>
    </reaction>
</comment>
<dbReference type="PANTHER" id="PTHR20531">
    <property type="entry name" value="N-ALPHA-ACETYLTRANSFERASE 40"/>
    <property type="match status" value="1"/>
</dbReference>
<evidence type="ECO:0000256" key="1">
    <source>
        <dbReference type="ARBA" id="ARBA00004123"/>
    </source>
</evidence>
<reference evidence="14 15" key="1">
    <citation type="submission" date="2024-09" db="EMBL/GenBank/DDBJ databases">
        <title>Chromosome-scale assembly of Riccia sorocarpa.</title>
        <authorList>
            <person name="Paukszto L."/>
        </authorList>
    </citation>
    <scope>NUCLEOTIDE SEQUENCE [LARGE SCALE GENOMIC DNA]</scope>
    <source>
        <strain evidence="14">LP-2024</strain>
        <tissue evidence="14">Aerial parts of the thallus</tissue>
    </source>
</reference>
<evidence type="ECO:0000313" key="15">
    <source>
        <dbReference type="Proteomes" id="UP001633002"/>
    </source>
</evidence>
<comment type="caution">
    <text evidence="14">The sequence shown here is derived from an EMBL/GenBank/DDBJ whole genome shotgun (WGS) entry which is preliminary data.</text>
</comment>
<evidence type="ECO:0000256" key="6">
    <source>
        <dbReference type="ARBA" id="ARBA00022490"/>
    </source>
</evidence>
<dbReference type="GO" id="GO:0005737">
    <property type="term" value="C:cytoplasm"/>
    <property type="evidence" value="ECO:0007669"/>
    <property type="project" value="UniProtKB-SubCell"/>
</dbReference>
<comment type="catalytic activity">
    <reaction evidence="10">
        <text>N-terminal L-seryl-[histone H2A] + acetyl-CoA = N-terminal N(alpha)-acetyl-L-seryl-[histone H2A] + CoA + H(+)</text>
        <dbReference type="Rhea" id="RHEA:50600"/>
        <dbReference type="Rhea" id="RHEA-COMP:12742"/>
        <dbReference type="Rhea" id="RHEA-COMP:12744"/>
        <dbReference type="ChEBI" id="CHEBI:15378"/>
        <dbReference type="ChEBI" id="CHEBI:57287"/>
        <dbReference type="ChEBI" id="CHEBI:57288"/>
        <dbReference type="ChEBI" id="CHEBI:64738"/>
        <dbReference type="ChEBI" id="CHEBI:83690"/>
        <dbReference type="EC" id="2.3.1.257"/>
    </reaction>
</comment>
<evidence type="ECO:0000256" key="4">
    <source>
        <dbReference type="ARBA" id="ARBA00012950"/>
    </source>
</evidence>
<dbReference type="InterPro" id="IPR000182">
    <property type="entry name" value="GNAT_dom"/>
</dbReference>
<keyword evidence="7" id="KW-0808">Transferase</keyword>
<evidence type="ECO:0000256" key="10">
    <source>
        <dbReference type="ARBA" id="ARBA00047821"/>
    </source>
</evidence>
<dbReference type="InterPro" id="IPR016181">
    <property type="entry name" value="Acyl_CoA_acyltransferase"/>
</dbReference>
<gene>
    <name evidence="14" type="ORF">R1sor_006038</name>
</gene>
<dbReference type="AlphaFoldDB" id="A0ABD3HLI1"/>
<organism evidence="14 15">
    <name type="scientific">Riccia sorocarpa</name>
    <dbReference type="NCBI Taxonomy" id="122646"/>
    <lineage>
        <taxon>Eukaryota</taxon>
        <taxon>Viridiplantae</taxon>
        <taxon>Streptophyta</taxon>
        <taxon>Embryophyta</taxon>
        <taxon>Marchantiophyta</taxon>
        <taxon>Marchantiopsida</taxon>
        <taxon>Marchantiidae</taxon>
        <taxon>Marchantiales</taxon>
        <taxon>Ricciaceae</taxon>
        <taxon>Riccia</taxon>
    </lineage>
</organism>
<keyword evidence="8" id="KW-0539">Nucleus</keyword>
<accession>A0ABD3HLI1</accession>
<dbReference type="GO" id="GO:0005634">
    <property type="term" value="C:nucleus"/>
    <property type="evidence" value="ECO:0007669"/>
    <property type="project" value="UniProtKB-SubCell"/>
</dbReference>
<comment type="similarity">
    <text evidence="3">Belongs to the acetyltransferase family. NAA40 subfamily.</text>
</comment>
<dbReference type="Proteomes" id="UP001633002">
    <property type="component" value="Unassembled WGS sequence"/>
</dbReference>
<dbReference type="SUPFAM" id="SSF55729">
    <property type="entry name" value="Acyl-CoA N-acyltransferases (Nat)"/>
    <property type="match status" value="1"/>
</dbReference>